<dbReference type="EMBL" id="AP027733">
    <property type="protein sequence ID" value="BDZ52665.1"/>
    <property type="molecule type" value="Genomic_DNA"/>
</dbReference>
<reference evidence="2" key="1">
    <citation type="journal article" date="2019" name="Int. J. Syst. Evol. Microbiol.">
        <title>The Global Catalogue of Microorganisms (GCM) 10K type strain sequencing project: providing services to taxonomists for standard genome sequencing and annotation.</title>
        <authorList>
            <consortium name="The Broad Institute Genomics Platform"/>
            <consortium name="The Broad Institute Genome Sequencing Center for Infectious Disease"/>
            <person name="Wu L."/>
            <person name="Ma J."/>
        </authorList>
    </citation>
    <scope>NUCLEOTIDE SEQUENCE [LARGE SCALE GENOMIC DNA]</scope>
    <source>
        <strain evidence="2">NBRC 108728</strain>
    </source>
</reference>
<organism evidence="1 2">
    <name type="scientific">Frondihabitans sucicola</name>
    <dbReference type="NCBI Taxonomy" id="1268041"/>
    <lineage>
        <taxon>Bacteria</taxon>
        <taxon>Bacillati</taxon>
        <taxon>Actinomycetota</taxon>
        <taxon>Actinomycetes</taxon>
        <taxon>Micrococcales</taxon>
        <taxon>Microbacteriaceae</taxon>
        <taxon>Frondihabitans</taxon>
    </lineage>
</organism>
<sequence>MSKAKPGDFVVVKRTGRVGWVAALPETGGKVKVIFGWDAAWIERKALQVLATRDIHAVTTRVNDERSTQLPYRVVLPAESLDFAVEAFKRLASRKTEQVTELWSVTVPLFEPRAVADDDPERAWLWERFQSRLTGTLLRTSDPASTESVA</sequence>
<evidence type="ECO:0000313" key="2">
    <source>
        <dbReference type="Proteomes" id="UP001321486"/>
    </source>
</evidence>
<proteinExistence type="predicted"/>
<evidence type="ECO:0000313" key="1">
    <source>
        <dbReference type="EMBL" id="BDZ52665.1"/>
    </source>
</evidence>
<dbReference type="Proteomes" id="UP001321486">
    <property type="component" value="Plasmid pNBRC108728a"/>
</dbReference>
<geneLocation type="plasmid" evidence="1 2">
    <name>pNBRC108728a</name>
</geneLocation>
<gene>
    <name evidence="1" type="ORF">GCM10025867_49060</name>
</gene>
<accession>A0ABM8GW07</accession>
<name>A0ABM8GW07_9MICO</name>
<keyword evidence="1" id="KW-0614">Plasmid</keyword>
<protein>
    <submittedName>
        <fullName evidence="1">Uncharacterized protein</fullName>
    </submittedName>
</protein>
<dbReference type="RefSeq" id="WP_286346948.1">
    <property type="nucleotide sequence ID" value="NZ_AP027733.1"/>
</dbReference>
<keyword evidence="2" id="KW-1185">Reference proteome</keyword>